<feature type="region of interest" description="Disordered" evidence="1">
    <location>
        <begin position="1"/>
        <end position="169"/>
    </location>
</feature>
<evidence type="ECO:0000256" key="1">
    <source>
        <dbReference type="SAM" id="MobiDB-lite"/>
    </source>
</evidence>
<dbReference type="OrthoDB" id="76224at2759"/>
<dbReference type="GO" id="GO:0006360">
    <property type="term" value="P:transcription by RNA polymerase I"/>
    <property type="evidence" value="ECO:0007669"/>
    <property type="project" value="InterPro"/>
</dbReference>
<dbReference type="Pfam" id="PF08208">
    <property type="entry name" value="RNA_polI_A34"/>
    <property type="match status" value="1"/>
</dbReference>
<accession>A0A6A7A4K6</accession>
<dbReference type="PANTHER" id="PTHR28155">
    <property type="entry name" value="ACR243WP"/>
    <property type="match status" value="1"/>
</dbReference>
<dbReference type="PANTHER" id="PTHR28155:SF1">
    <property type="entry name" value="DNA-DIRECTED RNA POLYMERASE I SUBUNIT RPA34.5-DOMAIN-CONTAINING PROTEIN"/>
    <property type="match status" value="1"/>
</dbReference>
<organism evidence="2 3">
    <name type="scientific">Ophiobolus disseminans</name>
    <dbReference type="NCBI Taxonomy" id="1469910"/>
    <lineage>
        <taxon>Eukaryota</taxon>
        <taxon>Fungi</taxon>
        <taxon>Dikarya</taxon>
        <taxon>Ascomycota</taxon>
        <taxon>Pezizomycotina</taxon>
        <taxon>Dothideomycetes</taxon>
        <taxon>Pleosporomycetidae</taxon>
        <taxon>Pleosporales</taxon>
        <taxon>Pleosporineae</taxon>
        <taxon>Phaeosphaeriaceae</taxon>
        <taxon>Ophiobolus</taxon>
    </lineage>
</organism>
<feature type="region of interest" description="Disordered" evidence="1">
    <location>
        <begin position="288"/>
        <end position="317"/>
    </location>
</feature>
<feature type="compositionally biased region" description="Low complexity" evidence="1">
    <location>
        <begin position="45"/>
        <end position="56"/>
    </location>
</feature>
<dbReference type="AlphaFoldDB" id="A0A6A7A4K6"/>
<gene>
    <name evidence="2" type="ORF">CC86DRAFT_321965</name>
</gene>
<dbReference type="EMBL" id="MU006224">
    <property type="protein sequence ID" value="KAF2827679.1"/>
    <property type="molecule type" value="Genomic_DNA"/>
</dbReference>
<evidence type="ECO:0000313" key="2">
    <source>
        <dbReference type="EMBL" id="KAF2827679.1"/>
    </source>
</evidence>
<reference evidence="2" key="1">
    <citation type="journal article" date="2020" name="Stud. Mycol.">
        <title>101 Dothideomycetes genomes: a test case for predicting lifestyles and emergence of pathogens.</title>
        <authorList>
            <person name="Haridas S."/>
            <person name="Albert R."/>
            <person name="Binder M."/>
            <person name="Bloem J."/>
            <person name="Labutti K."/>
            <person name="Salamov A."/>
            <person name="Andreopoulos B."/>
            <person name="Baker S."/>
            <person name="Barry K."/>
            <person name="Bills G."/>
            <person name="Bluhm B."/>
            <person name="Cannon C."/>
            <person name="Castanera R."/>
            <person name="Culley D."/>
            <person name="Daum C."/>
            <person name="Ezra D."/>
            <person name="Gonzalez J."/>
            <person name="Henrissat B."/>
            <person name="Kuo A."/>
            <person name="Liang C."/>
            <person name="Lipzen A."/>
            <person name="Lutzoni F."/>
            <person name="Magnuson J."/>
            <person name="Mondo S."/>
            <person name="Nolan M."/>
            <person name="Ohm R."/>
            <person name="Pangilinan J."/>
            <person name="Park H.-J."/>
            <person name="Ramirez L."/>
            <person name="Alfaro M."/>
            <person name="Sun H."/>
            <person name="Tritt A."/>
            <person name="Yoshinaga Y."/>
            <person name="Zwiers L.-H."/>
            <person name="Turgeon B."/>
            <person name="Goodwin S."/>
            <person name="Spatafora J."/>
            <person name="Crous P."/>
            <person name="Grigoriev I."/>
        </authorList>
    </citation>
    <scope>NUCLEOTIDE SEQUENCE</scope>
    <source>
        <strain evidence="2">CBS 113818</strain>
    </source>
</reference>
<dbReference type="InterPro" id="IPR013240">
    <property type="entry name" value="DNA-dir_RNA_pol1_su_RPA34"/>
</dbReference>
<proteinExistence type="predicted"/>
<feature type="compositionally biased region" description="Polar residues" evidence="1">
    <location>
        <begin position="22"/>
        <end position="33"/>
    </location>
</feature>
<feature type="compositionally biased region" description="Low complexity" evidence="1">
    <location>
        <begin position="133"/>
        <end position="142"/>
    </location>
</feature>
<evidence type="ECO:0000313" key="3">
    <source>
        <dbReference type="Proteomes" id="UP000799424"/>
    </source>
</evidence>
<dbReference type="InterPro" id="IPR053263">
    <property type="entry name" value="Euk_RPA34_RNAP_subunit"/>
</dbReference>
<evidence type="ECO:0008006" key="4">
    <source>
        <dbReference type="Google" id="ProtNLM"/>
    </source>
</evidence>
<sequence>MKEVKRTPVPLPGSKPKPKANGTPSKAQLSQEFIVSDDDSTNENAPRPKTAPKPKTSIAVHRPDGSAKPKTKSKVQFTPKKPAPKQIATEEQAAELLSSSEQTDDDEAPGREIQTKLPGNEKWTDPAEESDSDSSSASSSEESVADKPPQSGQTPTRPPQKTSHAVEFRPAQAFVPPRGFNPVPCNDKTTSKSTRIFDHLEGKQIWHITAPAGVSLKHLQDIDMSAAMKGAAVLEHKGTAYGFSKAEQSDDGAREVMVPKGSGLKSAGARISQTLHLQAVVQLPHLSSKQADQNTGSEAAASITRSTIRAPRPQLKGLKMRFLPTGFSGGDVGTLGESDSEDDTPQETAGLGMPNELNLPSQKKKRKHVDVNGDVPTEVPSKKAKKHRTPEEKKARKEKKHSRQADTAKP</sequence>
<dbReference type="Gene3D" id="6.20.250.70">
    <property type="match status" value="1"/>
</dbReference>
<feature type="compositionally biased region" description="Polar residues" evidence="1">
    <location>
        <begin position="288"/>
        <end position="307"/>
    </location>
</feature>
<feature type="region of interest" description="Disordered" evidence="1">
    <location>
        <begin position="329"/>
        <end position="410"/>
    </location>
</feature>
<dbReference type="Proteomes" id="UP000799424">
    <property type="component" value="Unassembled WGS sequence"/>
</dbReference>
<feature type="compositionally biased region" description="Low complexity" evidence="1">
    <location>
        <begin position="90"/>
        <end position="101"/>
    </location>
</feature>
<keyword evidence="3" id="KW-1185">Reference proteome</keyword>
<name>A0A6A7A4K6_9PLEO</name>
<protein>
    <recommendedName>
        <fullName evidence="4">DNA-directed RNA polymerase I subunit RPA34.5</fullName>
    </recommendedName>
</protein>
<feature type="compositionally biased region" description="Polar residues" evidence="1">
    <location>
        <begin position="150"/>
        <end position="163"/>
    </location>
</feature>